<dbReference type="InterPro" id="IPR006311">
    <property type="entry name" value="TAT_signal"/>
</dbReference>
<reference evidence="3 4" key="1">
    <citation type="journal article" date="2019" name="Int. J. Syst. Evol. Microbiol.">
        <title>The Global Catalogue of Microorganisms (GCM) 10K type strain sequencing project: providing services to taxonomists for standard genome sequencing and annotation.</title>
        <authorList>
            <consortium name="The Broad Institute Genomics Platform"/>
            <consortium name="The Broad Institute Genome Sequencing Center for Infectious Disease"/>
            <person name="Wu L."/>
            <person name="Ma J."/>
        </authorList>
    </citation>
    <scope>NUCLEOTIDE SEQUENCE [LARGE SCALE GENOMIC DNA]</scope>
    <source>
        <strain evidence="3 4">JCM 14326</strain>
    </source>
</reference>
<organism evidence="3 4">
    <name type="scientific">Myceligenerans crystallogenes</name>
    <dbReference type="NCBI Taxonomy" id="316335"/>
    <lineage>
        <taxon>Bacteria</taxon>
        <taxon>Bacillati</taxon>
        <taxon>Actinomycetota</taxon>
        <taxon>Actinomycetes</taxon>
        <taxon>Micrococcales</taxon>
        <taxon>Promicromonosporaceae</taxon>
        <taxon>Myceligenerans</taxon>
    </lineage>
</organism>
<keyword evidence="2" id="KW-0732">Signal</keyword>
<evidence type="ECO:0000256" key="2">
    <source>
        <dbReference type="SAM" id="SignalP"/>
    </source>
</evidence>
<evidence type="ECO:0008006" key="5">
    <source>
        <dbReference type="Google" id="ProtNLM"/>
    </source>
</evidence>
<dbReference type="EMBL" id="BAAANL010000001">
    <property type="protein sequence ID" value="GAA1852189.1"/>
    <property type="molecule type" value="Genomic_DNA"/>
</dbReference>
<feature type="signal peptide" evidence="2">
    <location>
        <begin position="1"/>
        <end position="31"/>
    </location>
</feature>
<name>A0ABN2N4M2_9MICO</name>
<sequence>MRPITRKSSLRGAAGAALSLTLAAVALTAVAPASTATPGDGSGRASTSTTLSADAEAAVTADVPPGEVGHYRLSRKSTVARNGALTDVGSDIAFKGKYAFVGNYDGFTVFDLSTPSAPRQVTQVYCPGSQNDVSIYGNILVTSTDSRRTNSSCSSEASTSGTSYWEGIRVWNISDPTHPRYSKAVATQCGSHTNSLAPSKDGLSVFVYVSSYFPNDSLANCKRPHDKISVVKIPKSDLTAARVVSKPILFPNGGYTSPDGVDSYKSTSGCHDITTYAKFDLAAGACMGDGILMDISNRANPTVISRVRDTTNFAFWHSATFNNAGTKVVFTDELGGGLAATCTGDFRPEQGGNGIYNIVDRTLKFKSYYKIPRINTADENCVAHNGSLVPIPGKDIMVQSWYQGGISAFNFSDSNNPKEIAWYDRGAGLSDLGTWSSYYYNGYVYSSDTSRGFETFRFDSTIDSTARKNLTALNPQSQQQY</sequence>
<proteinExistence type="predicted"/>
<evidence type="ECO:0000313" key="3">
    <source>
        <dbReference type="EMBL" id="GAA1852189.1"/>
    </source>
</evidence>
<dbReference type="Pfam" id="PF08309">
    <property type="entry name" value="LVIVD"/>
    <property type="match status" value="1"/>
</dbReference>
<keyword evidence="4" id="KW-1185">Reference proteome</keyword>
<evidence type="ECO:0000313" key="4">
    <source>
        <dbReference type="Proteomes" id="UP001501094"/>
    </source>
</evidence>
<feature type="region of interest" description="Disordered" evidence="1">
    <location>
        <begin position="33"/>
        <end position="59"/>
    </location>
</feature>
<dbReference type="PROSITE" id="PS51318">
    <property type="entry name" value="TAT"/>
    <property type="match status" value="1"/>
</dbReference>
<accession>A0ABN2N4M2</accession>
<feature type="chain" id="PRO_5045630468" description="LVIVD repeat-containing protein" evidence="2">
    <location>
        <begin position="32"/>
        <end position="481"/>
    </location>
</feature>
<evidence type="ECO:0000256" key="1">
    <source>
        <dbReference type="SAM" id="MobiDB-lite"/>
    </source>
</evidence>
<comment type="caution">
    <text evidence="3">The sequence shown here is derived from an EMBL/GenBank/DDBJ whole genome shotgun (WGS) entry which is preliminary data.</text>
</comment>
<gene>
    <name evidence="3" type="ORF">GCM10009751_05970</name>
</gene>
<protein>
    <recommendedName>
        <fullName evidence="5">LVIVD repeat-containing protein</fullName>
    </recommendedName>
</protein>
<dbReference type="InterPro" id="IPR013211">
    <property type="entry name" value="LVIVD"/>
</dbReference>
<dbReference type="Proteomes" id="UP001501094">
    <property type="component" value="Unassembled WGS sequence"/>
</dbReference>